<name>A0A365NZ89_9FLAO</name>
<evidence type="ECO:0000313" key="1">
    <source>
        <dbReference type="EMBL" id="RBA27511.1"/>
    </source>
</evidence>
<sequence>MKYYSEFTTEYVNDICKELSAKGVMADKFENKPFEPESFETLTNFLQNHIVRSLDIFTYLDNLGLVNRGKCPYTGQRIDESFPSWSFMNNRRVYVSHEGYAIMQKEDDEEYEKIMGQPKPQKSASSEKSGCYIATACYGNEFAPEVLHLKLFRDNILAKNYFGRLFIKTYYLVSPPIAEKLKNKEKLNAFIRNQILNKIVKHIK</sequence>
<dbReference type="AlphaFoldDB" id="A0A365NZ89"/>
<accession>A0A365NZ89</accession>
<dbReference type="NCBIfam" id="NF041770">
    <property type="entry name" value="CFI_box_CTERM"/>
    <property type="match status" value="1"/>
</dbReference>
<proteinExistence type="predicted"/>
<reference evidence="1 2" key="1">
    <citation type="submission" date="2018-06" db="EMBL/GenBank/DDBJ databases">
        <title>Flavobacterium tibetense sp. nov., isolated from a wetland YonghuCo on Tibetan Plateau.</title>
        <authorList>
            <person name="Xing P."/>
            <person name="Phurbu D."/>
            <person name="Lu H."/>
        </authorList>
    </citation>
    <scope>NUCLEOTIDE SEQUENCE [LARGE SCALE GENOMIC DNA]</scope>
    <source>
        <strain evidence="1 2">YH5</strain>
    </source>
</reference>
<comment type="caution">
    <text evidence="1">The sequence shown here is derived from an EMBL/GenBank/DDBJ whole genome shotgun (WGS) entry which is preliminary data.</text>
</comment>
<dbReference type="OrthoDB" id="1149028at2"/>
<organism evidence="1 2">
    <name type="scientific">Flavobacterium tibetense</name>
    <dbReference type="NCBI Taxonomy" id="2233533"/>
    <lineage>
        <taxon>Bacteria</taxon>
        <taxon>Pseudomonadati</taxon>
        <taxon>Bacteroidota</taxon>
        <taxon>Flavobacteriia</taxon>
        <taxon>Flavobacteriales</taxon>
        <taxon>Flavobacteriaceae</taxon>
        <taxon>Flavobacterium</taxon>
    </lineage>
</organism>
<dbReference type="RefSeq" id="WP_113989804.1">
    <property type="nucleotide sequence ID" value="NZ_QLST01000017.1"/>
</dbReference>
<keyword evidence="2" id="KW-1185">Reference proteome</keyword>
<dbReference type="EMBL" id="QLST01000017">
    <property type="protein sequence ID" value="RBA27511.1"/>
    <property type="molecule type" value="Genomic_DNA"/>
</dbReference>
<dbReference type="Proteomes" id="UP000253319">
    <property type="component" value="Unassembled WGS sequence"/>
</dbReference>
<evidence type="ECO:0000313" key="2">
    <source>
        <dbReference type="Proteomes" id="UP000253319"/>
    </source>
</evidence>
<gene>
    <name evidence="1" type="ORF">DPN68_11550</name>
</gene>
<protein>
    <submittedName>
        <fullName evidence="1">Uncharacterized protein</fullName>
    </submittedName>
</protein>
<dbReference type="InterPro" id="IPR049886">
    <property type="entry name" value="CFI_box_CTERM_dom"/>
</dbReference>